<gene>
    <name evidence="1" type="ORF">SPAPADRAFT_57528</name>
</gene>
<protein>
    <recommendedName>
        <fullName evidence="3">Mitochondrial acidic protein MAM33</fullName>
    </recommendedName>
</protein>
<dbReference type="PANTHER" id="PTHR10826:SF1">
    <property type="entry name" value="COMPLEMENT COMPONENT 1 Q SUBCOMPONENT-BINDING PROTEIN, MITOCHONDRIAL"/>
    <property type="match status" value="1"/>
</dbReference>
<sequence length="270" mass="30517">MSKLLSSTLRTQLSKRLAIATSRSIRTPVIAALPKLVASTSIRSFSSTQIIRKQSSSESSLKAVIEGELKVAEEIPNELDAGFEEYLSSQGYKVITKEGNANVELIRTDASGHVIHVYFDVEEVTDLSEEFSEFQEENEWADEDEDSESFGNGFFSKFKVFIEDPATNDGLNFDLFLKNIESGFSVECVNYQPNATEFISEVSKGNFTDKFRYEGPKFEDLDESLQVEFENYLTAKGIDEKLAEFIVAYSEHKEESEYRGWLSSISKFLK</sequence>
<dbReference type="EMBL" id="GL996506">
    <property type="protein sequence ID" value="EGW30061.1"/>
    <property type="molecule type" value="Genomic_DNA"/>
</dbReference>
<dbReference type="GeneID" id="18872125"/>
<dbReference type="eggNOG" id="KOG2536">
    <property type="taxonomic scope" value="Eukaryota"/>
</dbReference>
<dbReference type="InterPro" id="IPR003428">
    <property type="entry name" value="MAM33"/>
</dbReference>
<accession>G3AUX0</accession>
<dbReference type="PANTHER" id="PTHR10826">
    <property type="entry name" value="COMPLEMENT COMPONENT 1"/>
    <property type="match status" value="1"/>
</dbReference>
<dbReference type="InterPro" id="IPR036561">
    <property type="entry name" value="MAM33_sf"/>
</dbReference>
<dbReference type="KEGG" id="spaa:SPAPADRAFT_57528"/>
<dbReference type="GO" id="GO:0005759">
    <property type="term" value="C:mitochondrial matrix"/>
    <property type="evidence" value="ECO:0007669"/>
    <property type="project" value="InterPro"/>
</dbReference>
<dbReference type="Gene3D" id="3.10.280.10">
    <property type="entry name" value="Mitochondrial glycoprotein"/>
    <property type="match status" value="1"/>
</dbReference>
<evidence type="ECO:0000313" key="1">
    <source>
        <dbReference type="EMBL" id="EGW30061.1"/>
    </source>
</evidence>
<dbReference type="FunCoup" id="G3AUX0">
    <property type="interactions" value="533"/>
</dbReference>
<dbReference type="InParanoid" id="G3AUX0"/>
<keyword evidence="2" id="KW-1185">Reference proteome</keyword>
<dbReference type="OMA" id="CEYMMSK"/>
<organism evidence="2">
    <name type="scientific">Spathaspora passalidarum (strain NRRL Y-27907 / 11-Y1)</name>
    <dbReference type="NCBI Taxonomy" id="619300"/>
    <lineage>
        <taxon>Eukaryota</taxon>
        <taxon>Fungi</taxon>
        <taxon>Dikarya</taxon>
        <taxon>Ascomycota</taxon>
        <taxon>Saccharomycotina</taxon>
        <taxon>Pichiomycetes</taxon>
        <taxon>Debaryomycetaceae</taxon>
        <taxon>Spathaspora</taxon>
    </lineage>
</organism>
<dbReference type="RefSeq" id="XP_007377827.1">
    <property type="nucleotide sequence ID" value="XM_007377765.1"/>
</dbReference>
<name>G3AUX0_SPAPN</name>
<dbReference type="OrthoDB" id="278212at2759"/>
<dbReference type="Proteomes" id="UP000000709">
    <property type="component" value="Unassembled WGS sequence"/>
</dbReference>
<dbReference type="HOGENOM" id="CLU_072692_0_0_1"/>
<evidence type="ECO:0008006" key="3">
    <source>
        <dbReference type="Google" id="ProtNLM"/>
    </source>
</evidence>
<evidence type="ECO:0000313" key="2">
    <source>
        <dbReference type="Proteomes" id="UP000000709"/>
    </source>
</evidence>
<dbReference type="AlphaFoldDB" id="G3AUX0"/>
<dbReference type="GO" id="GO:0042256">
    <property type="term" value="P:cytosolic ribosome assembly"/>
    <property type="evidence" value="ECO:0007669"/>
    <property type="project" value="TreeGrafter"/>
</dbReference>
<reference evidence="1 2" key="1">
    <citation type="journal article" date="2011" name="Proc. Natl. Acad. Sci. U.S.A.">
        <title>Comparative genomics of xylose-fermenting fungi for enhanced biofuel production.</title>
        <authorList>
            <person name="Wohlbach D.J."/>
            <person name="Kuo A."/>
            <person name="Sato T.K."/>
            <person name="Potts K.M."/>
            <person name="Salamov A.A."/>
            <person name="LaButti K.M."/>
            <person name="Sun H."/>
            <person name="Clum A."/>
            <person name="Pangilinan J.L."/>
            <person name="Lindquist E.A."/>
            <person name="Lucas S."/>
            <person name="Lapidus A."/>
            <person name="Jin M."/>
            <person name="Gunawan C."/>
            <person name="Balan V."/>
            <person name="Dale B.E."/>
            <person name="Jeffries T.W."/>
            <person name="Zinkel R."/>
            <person name="Barry K.W."/>
            <person name="Grigoriev I.V."/>
            <person name="Gasch A.P."/>
        </authorList>
    </citation>
    <scope>NUCLEOTIDE SEQUENCE [LARGE SCALE GENOMIC DNA]</scope>
    <source>
        <strain evidence="2">NRRL Y-27907 / 11-Y1</strain>
    </source>
</reference>
<proteinExistence type="predicted"/>
<dbReference type="STRING" id="619300.G3AUX0"/>
<dbReference type="SUPFAM" id="SSF54529">
    <property type="entry name" value="Mitochondrial glycoprotein MAM33-like"/>
    <property type="match status" value="1"/>
</dbReference>
<dbReference type="Pfam" id="PF02330">
    <property type="entry name" value="MAM33"/>
    <property type="match status" value="1"/>
</dbReference>